<dbReference type="Proteomes" id="UP001164539">
    <property type="component" value="Chromosome 4"/>
</dbReference>
<accession>A0ACC1YC24</accession>
<proteinExistence type="predicted"/>
<name>A0ACC1YC24_MELAZ</name>
<sequence length="252" mass="27806">MSDRQPEYSTSETRRRGTGRRATTVPPEHEPVSASAPAHSPAAPCGACKFLRRKCITGCIFAPHFSSDQGAARFAAVHKVFGASNVSKLLLHIPVNRRHDAVVTISYEAQARLSDPVYGCVSTILALQQQVASLQAELAMVQTQLINSRFTMVNALQTSQQQPQHPQQLQHVALLQQQQPAYSNSSSASTNFINMNNFASNFDFVAETVPSCHSMEPLHEISRPAADDEEDEEESQIPVMFANDQILHRRLN</sequence>
<gene>
    <name evidence="1" type="ORF">OWV82_009012</name>
</gene>
<evidence type="ECO:0000313" key="2">
    <source>
        <dbReference type="Proteomes" id="UP001164539"/>
    </source>
</evidence>
<reference evidence="1 2" key="1">
    <citation type="journal article" date="2023" name="Science">
        <title>Complex scaffold remodeling in plant triterpene biosynthesis.</title>
        <authorList>
            <person name="De La Pena R."/>
            <person name="Hodgson H."/>
            <person name="Liu J.C."/>
            <person name="Stephenson M.J."/>
            <person name="Martin A.C."/>
            <person name="Owen C."/>
            <person name="Harkess A."/>
            <person name="Leebens-Mack J."/>
            <person name="Jimenez L.E."/>
            <person name="Osbourn A."/>
            <person name="Sattely E.S."/>
        </authorList>
    </citation>
    <scope>NUCLEOTIDE SEQUENCE [LARGE SCALE GENOMIC DNA]</scope>
    <source>
        <strain evidence="2">cv. JPN11</strain>
        <tissue evidence="1">Leaf</tissue>
    </source>
</reference>
<dbReference type="EMBL" id="CM051397">
    <property type="protein sequence ID" value="KAJ4721311.1"/>
    <property type="molecule type" value="Genomic_DNA"/>
</dbReference>
<evidence type="ECO:0000313" key="1">
    <source>
        <dbReference type="EMBL" id="KAJ4721311.1"/>
    </source>
</evidence>
<protein>
    <submittedName>
        <fullName evidence="1">LOB domain-containing protein</fullName>
    </submittedName>
</protein>
<organism evidence="1 2">
    <name type="scientific">Melia azedarach</name>
    <name type="common">Chinaberry tree</name>
    <dbReference type="NCBI Taxonomy" id="155640"/>
    <lineage>
        <taxon>Eukaryota</taxon>
        <taxon>Viridiplantae</taxon>
        <taxon>Streptophyta</taxon>
        <taxon>Embryophyta</taxon>
        <taxon>Tracheophyta</taxon>
        <taxon>Spermatophyta</taxon>
        <taxon>Magnoliopsida</taxon>
        <taxon>eudicotyledons</taxon>
        <taxon>Gunneridae</taxon>
        <taxon>Pentapetalae</taxon>
        <taxon>rosids</taxon>
        <taxon>malvids</taxon>
        <taxon>Sapindales</taxon>
        <taxon>Meliaceae</taxon>
        <taxon>Melia</taxon>
    </lineage>
</organism>
<keyword evidence="2" id="KW-1185">Reference proteome</keyword>
<comment type="caution">
    <text evidence="1">The sequence shown here is derived from an EMBL/GenBank/DDBJ whole genome shotgun (WGS) entry which is preliminary data.</text>
</comment>